<dbReference type="GO" id="GO:0005737">
    <property type="term" value="C:cytoplasm"/>
    <property type="evidence" value="ECO:0007669"/>
    <property type="project" value="UniProtKB-ARBA"/>
</dbReference>
<feature type="domain" description="S1 motif" evidence="4">
    <location>
        <begin position="15"/>
        <end position="89"/>
    </location>
</feature>
<protein>
    <submittedName>
        <fullName evidence="5">30S ribosomal protein S1</fullName>
    </submittedName>
</protein>
<proteinExistence type="inferred from homology"/>
<dbReference type="Gene3D" id="2.40.50.140">
    <property type="entry name" value="Nucleic acid-binding proteins"/>
    <property type="match status" value="4"/>
</dbReference>
<comment type="similarity">
    <text evidence="1">Belongs to the bacterial ribosomal protein bS1 family.</text>
</comment>
<dbReference type="Proteomes" id="UP000501421">
    <property type="component" value="Chromosome"/>
</dbReference>
<dbReference type="InterPro" id="IPR050437">
    <property type="entry name" value="Ribos_protein_bS1-like"/>
</dbReference>
<dbReference type="CDD" id="cd05687">
    <property type="entry name" value="S1_RPS1_repeat_ec1_hs1"/>
    <property type="match status" value="1"/>
</dbReference>
<dbReference type="GO" id="GO:0003729">
    <property type="term" value="F:mRNA binding"/>
    <property type="evidence" value="ECO:0007669"/>
    <property type="project" value="UniProtKB-ARBA"/>
</dbReference>
<dbReference type="RefSeq" id="WP_033844081.1">
    <property type="nucleotide sequence ID" value="NZ_AP022557.1"/>
</dbReference>
<keyword evidence="2 5" id="KW-0689">Ribosomal protein</keyword>
<dbReference type="GO" id="GO:0003735">
    <property type="term" value="F:structural constituent of ribosome"/>
    <property type="evidence" value="ECO:0007669"/>
    <property type="project" value="TreeGrafter"/>
</dbReference>
<evidence type="ECO:0000256" key="2">
    <source>
        <dbReference type="ARBA" id="ARBA00022980"/>
    </source>
</evidence>
<feature type="domain" description="S1 motif" evidence="4">
    <location>
        <begin position="107"/>
        <end position="172"/>
    </location>
</feature>
<sequence>MTEEMNVQVNVYEVGDIVRGKVVKLEDKQVLVEVENSKQSGIIPISELSNLHIEKPSDAVAVGDEVTAKVKKVEEGQEGEEGLLILSKKAVDAERAWEELEGKFASGETFETVVKDIVKGGLVADVGVRGFIPASLVEPHYVEDFSDYKGKTLAVKVVELDREKNRVILSHRAVVEEEQERQQKELLSRLEPGQVLDGVVRRIADFGVFVDVGGFDGLVHISQLSHTRVAHPADVVKEGDAVKVKVLAVDPENGRLSLSIKEALPGPWEGVSAKVKPGDVVAGTVKRLASFGAFVEIFPGVEGLVHVSQIANRRIGSPHEVLKEGDQVKAKVLDVNEAEHRISLSIRALLEEEAAAPAEDYSSYTRTAEARGFQLGEVIGEQLKKLK</sequence>
<keyword evidence="6" id="KW-1185">Reference proteome</keyword>
<dbReference type="PRINTS" id="PR00681">
    <property type="entry name" value="RIBOSOMALS1"/>
</dbReference>
<dbReference type="FunFam" id="2.40.50.140:FF:000051">
    <property type="entry name" value="RNA-binding transcriptional accessory protein"/>
    <property type="match status" value="2"/>
</dbReference>
<dbReference type="InterPro" id="IPR035104">
    <property type="entry name" value="Ribosomal_protein_S1-like"/>
</dbReference>
<evidence type="ECO:0000313" key="5">
    <source>
        <dbReference type="EMBL" id="BBW95805.1"/>
    </source>
</evidence>
<dbReference type="EMBL" id="AP022557">
    <property type="protein sequence ID" value="BBW95805.1"/>
    <property type="molecule type" value="Genomic_DNA"/>
</dbReference>
<dbReference type="SMART" id="SM00316">
    <property type="entry name" value="S1"/>
    <property type="match status" value="4"/>
</dbReference>
<feature type="domain" description="S1 motif" evidence="4">
    <location>
        <begin position="278"/>
        <end position="347"/>
    </location>
</feature>
<dbReference type="GO" id="GO:1990904">
    <property type="term" value="C:ribonucleoprotein complex"/>
    <property type="evidence" value="ECO:0007669"/>
    <property type="project" value="UniProtKB-KW"/>
</dbReference>
<name>A0A679FMM1_9BACL</name>
<dbReference type="CDD" id="cd04465">
    <property type="entry name" value="S1_RPS1_repeat_ec2_hs2"/>
    <property type="match status" value="1"/>
</dbReference>
<dbReference type="CDD" id="cd05688">
    <property type="entry name" value="S1_RPS1_repeat_ec3"/>
    <property type="match status" value="1"/>
</dbReference>
<dbReference type="SUPFAM" id="SSF50249">
    <property type="entry name" value="Nucleic acid-binding proteins"/>
    <property type="match status" value="4"/>
</dbReference>
<dbReference type="GO" id="GO:0005840">
    <property type="term" value="C:ribosome"/>
    <property type="evidence" value="ECO:0007669"/>
    <property type="project" value="UniProtKB-KW"/>
</dbReference>
<dbReference type="AlphaFoldDB" id="A0A679FMM1"/>
<evidence type="ECO:0000259" key="4">
    <source>
        <dbReference type="PROSITE" id="PS50126"/>
    </source>
</evidence>
<dbReference type="Pfam" id="PF00575">
    <property type="entry name" value="S1"/>
    <property type="match status" value="4"/>
</dbReference>
<evidence type="ECO:0000313" key="6">
    <source>
        <dbReference type="Proteomes" id="UP000501421"/>
    </source>
</evidence>
<dbReference type="NCBIfam" id="NF005208">
    <property type="entry name" value="PRK06676.1"/>
    <property type="match status" value="1"/>
</dbReference>
<gene>
    <name evidence="5" type="primary">ypfD</name>
    <name evidence="5" type="ORF">GsuE55_06380</name>
</gene>
<dbReference type="PROSITE" id="PS50126">
    <property type="entry name" value="S1"/>
    <property type="match status" value="4"/>
</dbReference>
<dbReference type="PANTHER" id="PTHR10724">
    <property type="entry name" value="30S RIBOSOMAL PROTEIN S1"/>
    <property type="match status" value="1"/>
</dbReference>
<evidence type="ECO:0000256" key="3">
    <source>
        <dbReference type="ARBA" id="ARBA00023274"/>
    </source>
</evidence>
<dbReference type="GO" id="GO:0006412">
    <property type="term" value="P:translation"/>
    <property type="evidence" value="ECO:0007669"/>
    <property type="project" value="TreeGrafter"/>
</dbReference>
<dbReference type="InterPro" id="IPR012340">
    <property type="entry name" value="NA-bd_OB-fold"/>
</dbReference>
<accession>A0A679FMM1</accession>
<keyword evidence="3" id="KW-0687">Ribonucleoprotein</keyword>
<dbReference type="PANTHER" id="PTHR10724:SF7">
    <property type="entry name" value="SMALL RIBOSOMAL SUBUNIT PROTEIN BS1C"/>
    <property type="match status" value="1"/>
</dbReference>
<feature type="domain" description="S1 motif" evidence="4">
    <location>
        <begin position="193"/>
        <end position="261"/>
    </location>
</feature>
<reference evidence="6" key="1">
    <citation type="journal article" date="2020" name="Microbiol. Resour. Announc.">
        <title>Complete Genome Sequence of Geobacillus sp. Strain E55-1, Isolated from Mine Geyser in Japan.</title>
        <authorList>
            <person name="Miyazaki K."/>
            <person name="Hase E."/>
            <person name="Tokito N."/>
        </authorList>
    </citation>
    <scope>NUCLEOTIDE SEQUENCE [LARGE SCALE GENOMIC DNA]</scope>
    <source>
        <strain evidence="6">E55-1</strain>
    </source>
</reference>
<organism evidence="5 6">
    <name type="scientific">Geobacillus subterraneus</name>
    <dbReference type="NCBI Taxonomy" id="129338"/>
    <lineage>
        <taxon>Bacteria</taxon>
        <taxon>Bacillati</taxon>
        <taxon>Bacillota</taxon>
        <taxon>Bacilli</taxon>
        <taxon>Bacillales</taxon>
        <taxon>Anoxybacillaceae</taxon>
        <taxon>Geobacillus</taxon>
    </lineage>
</organism>
<dbReference type="InterPro" id="IPR003029">
    <property type="entry name" value="S1_domain"/>
</dbReference>
<evidence type="ECO:0000256" key="1">
    <source>
        <dbReference type="ARBA" id="ARBA00006767"/>
    </source>
</evidence>